<comment type="subcellular location">
    <subcellularLocation>
        <location evidence="1">Cell membrane</location>
        <topology evidence="1">Multi-pass membrane protein</topology>
    </subcellularLocation>
</comment>
<dbReference type="InterPro" id="IPR003838">
    <property type="entry name" value="ABC3_permease_C"/>
</dbReference>
<dbReference type="GO" id="GO:0005886">
    <property type="term" value="C:plasma membrane"/>
    <property type="evidence" value="ECO:0007669"/>
    <property type="project" value="UniProtKB-SubCell"/>
</dbReference>
<feature type="transmembrane region" description="Helical" evidence="7">
    <location>
        <begin position="273"/>
        <end position="298"/>
    </location>
</feature>
<keyword evidence="2" id="KW-1003">Cell membrane</keyword>
<feature type="transmembrane region" description="Helical" evidence="7">
    <location>
        <begin position="416"/>
        <end position="438"/>
    </location>
</feature>
<dbReference type="EMBL" id="CP019964">
    <property type="protein sequence ID" value="ASI13667.1"/>
    <property type="molecule type" value="Genomic_DNA"/>
</dbReference>
<organism evidence="10 11">
    <name type="scientific">Candidatus Mancarchaeum acidiphilum</name>
    <dbReference type="NCBI Taxonomy" id="1920749"/>
    <lineage>
        <taxon>Archaea</taxon>
        <taxon>Candidatus Micrarchaeota</taxon>
        <taxon>Candidatus Mancarchaeum</taxon>
    </lineage>
</organism>
<keyword evidence="4 7" id="KW-1133">Transmembrane helix</keyword>
<evidence type="ECO:0000259" key="8">
    <source>
        <dbReference type="Pfam" id="PF02687"/>
    </source>
</evidence>
<protein>
    <submittedName>
        <fullName evidence="10">LOSE family ABC transporter permease</fullName>
    </submittedName>
</protein>
<reference evidence="10 11" key="1">
    <citation type="journal article" date="2017" name="Nat. Commun.">
        <title>'ARMAN' archaea depend on association with euryarchaeal host in culture and in situ.</title>
        <authorList>
            <person name="Golyshina O."/>
            <person name="Toshchakov S."/>
            <person name="Makarova K."/>
            <person name="Gavrilov S."/>
            <person name="Korzhenkov A."/>
            <person name="La Cono V."/>
            <person name="Arcadi E."/>
            <person name="Nechitaylo T."/>
            <person name="Ferrer M."/>
            <person name="Kublanov I."/>
            <person name="Wolf Y."/>
            <person name="Yakimov M."/>
            <person name="Golyshin P."/>
            <person name="Slesarev A."/>
            <person name="Kozyavkin S."/>
        </authorList>
    </citation>
    <scope>NUCLEOTIDE SEQUENCE [LARGE SCALE GENOMIC DNA]</scope>
    <source>
        <strain evidence="10 11">Mia14</strain>
    </source>
</reference>
<dbReference type="GO" id="GO:0022857">
    <property type="term" value="F:transmembrane transporter activity"/>
    <property type="evidence" value="ECO:0007669"/>
    <property type="project" value="TreeGrafter"/>
</dbReference>
<evidence type="ECO:0000256" key="6">
    <source>
        <dbReference type="ARBA" id="ARBA00038076"/>
    </source>
</evidence>
<evidence type="ECO:0000313" key="11">
    <source>
        <dbReference type="Proteomes" id="UP000197679"/>
    </source>
</evidence>
<evidence type="ECO:0000259" key="9">
    <source>
        <dbReference type="Pfam" id="PF12704"/>
    </source>
</evidence>
<keyword evidence="5 7" id="KW-0472">Membrane</keyword>
<dbReference type="PANTHER" id="PTHR30572">
    <property type="entry name" value="MEMBRANE COMPONENT OF TRANSPORTER-RELATED"/>
    <property type="match status" value="1"/>
</dbReference>
<dbReference type="Pfam" id="PF02687">
    <property type="entry name" value="FtsX"/>
    <property type="match status" value="1"/>
</dbReference>
<accession>A0A218NMH8</accession>
<evidence type="ECO:0000313" key="10">
    <source>
        <dbReference type="EMBL" id="ASI13667.1"/>
    </source>
</evidence>
<gene>
    <name evidence="10" type="ORF">Mia14_0343</name>
</gene>
<dbReference type="InterPro" id="IPR025857">
    <property type="entry name" value="MacB_PCD"/>
</dbReference>
<evidence type="ECO:0000256" key="1">
    <source>
        <dbReference type="ARBA" id="ARBA00004651"/>
    </source>
</evidence>
<keyword evidence="11" id="KW-1185">Reference proteome</keyword>
<comment type="similarity">
    <text evidence="6">Belongs to the ABC-4 integral membrane protein family.</text>
</comment>
<name>A0A218NMH8_9ARCH</name>
<dbReference type="Proteomes" id="UP000197679">
    <property type="component" value="Chromosome"/>
</dbReference>
<feature type="domain" description="MacB-like periplasmic core" evidence="9">
    <location>
        <begin position="21"/>
        <end position="246"/>
    </location>
</feature>
<dbReference type="OrthoDB" id="11469at2157"/>
<evidence type="ECO:0000256" key="5">
    <source>
        <dbReference type="ARBA" id="ARBA00023136"/>
    </source>
</evidence>
<dbReference type="Pfam" id="PF12704">
    <property type="entry name" value="MacB_PCD"/>
    <property type="match status" value="1"/>
</dbReference>
<dbReference type="KEGG" id="marh:Mia14_0343"/>
<feature type="domain" description="ABC3 transporter permease C-terminal" evidence="8">
    <location>
        <begin position="278"/>
        <end position="346"/>
    </location>
</feature>
<evidence type="ECO:0000256" key="2">
    <source>
        <dbReference type="ARBA" id="ARBA00022475"/>
    </source>
</evidence>
<dbReference type="AlphaFoldDB" id="A0A218NMH8"/>
<dbReference type="GeneID" id="33313900"/>
<feature type="transmembrane region" description="Helical" evidence="7">
    <location>
        <begin position="318"/>
        <end position="340"/>
    </location>
</feature>
<dbReference type="PANTHER" id="PTHR30572:SF4">
    <property type="entry name" value="ABC TRANSPORTER PERMEASE YTRF"/>
    <property type="match status" value="1"/>
</dbReference>
<feature type="transmembrane region" description="Helical" evidence="7">
    <location>
        <begin position="21"/>
        <end position="49"/>
    </location>
</feature>
<evidence type="ECO:0000256" key="7">
    <source>
        <dbReference type="SAM" id="Phobius"/>
    </source>
</evidence>
<proteinExistence type="inferred from homology"/>
<keyword evidence="3 7" id="KW-0812">Transmembrane</keyword>
<sequence length="455" mass="46499">MKQQDILGIVINYMRQKKVRTTLTVFGIMLGPAAIVALLGLVGGFGAYITSELGSTGVTTIYATPLPNFTLNNNVVHTISGMEGVKVALPYYTASGTLTQGTQNTSVSIYAVNISAVPEIIPNLKLQNGSIPSNGFYTAAVVGYDIAHPNITGARNISLNQVITVNGNSGFAGFGGASASPKSYSFLVHGIYAHFGQALFLSPDSSIFIPLSGGILLTNDTGKYSGILISATNASSVSLVSSELTAEYGNNIKVITVSSILSEIESIESSISLILLAVASISLLVAFVSIVTTMYSSVTERTTEIGIMKALGFTSNKIMLVFLYESLIIGLIGGVFGVALGTAGSYGASAVMSHLSVGSSSAGPPAASSSFGGSSSFGSSKGAGFSGRSGFSGGSGFSGSGSSTISSSSINITPVISLQLILEVILLTITIGVLAGIFPAWKASRLVPAEALRSN</sequence>
<evidence type="ECO:0000256" key="3">
    <source>
        <dbReference type="ARBA" id="ARBA00022692"/>
    </source>
</evidence>
<dbReference type="InterPro" id="IPR050250">
    <property type="entry name" value="Macrolide_Exporter_MacB"/>
</dbReference>
<evidence type="ECO:0000256" key="4">
    <source>
        <dbReference type="ARBA" id="ARBA00022989"/>
    </source>
</evidence>
<dbReference type="RefSeq" id="WP_088819831.1">
    <property type="nucleotide sequence ID" value="NZ_CP019964.1"/>
</dbReference>